<dbReference type="EMBL" id="LPXO01000001">
    <property type="protein sequence ID" value="KUF12768.1"/>
    <property type="molecule type" value="Genomic_DNA"/>
</dbReference>
<reference evidence="2 3" key="1">
    <citation type="submission" date="2015-12" db="EMBL/GenBank/DDBJ databases">
        <authorList>
            <person name="Shamseldin A."/>
            <person name="Moawad H."/>
            <person name="Abd El-Rahim W.M."/>
            <person name="Sadowsky M.J."/>
        </authorList>
    </citation>
    <scope>NUCLEOTIDE SEQUENCE [LARGE SCALE GENOMIC DNA]</scope>
    <source>
        <strain evidence="2 3">SJ5A-1</strain>
    </source>
</reference>
<dbReference type="RefSeq" id="WP_058860711.1">
    <property type="nucleotide sequence ID" value="NZ_LPXO01000001.1"/>
</dbReference>
<sequence>MDPISLGYYALVCGLLGLAGPRLGRAPIRLGIGALVGVVAVAILPQIKQLLGLAEIYTTIQP</sequence>
<feature type="transmembrane region" description="Helical" evidence="1">
    <location>
        <begin position="30"/>
        <end position="47"/>
    </location>
</feature>
<proteinExistence type="predicted"/>
<evidence type="ECO:0000313" key="3">
    <source>
        <dbReference type="Proteomes" id="UP000054396"/>
    </source>
</evidence>
<evidence type="ECO:0000313" key="2">
    <source>
        <dbReference type="EMBL" id="KUF12768.1"/>
    </source>
</evidence>
<feature type="transmembrane region" description="Helical" evidence="1">
    <location>
        <begin position="6"/>
        <end position="23"/>
    </location>
</feature>
<organism evidence="2 3">
    <name type="scientific">Pseudoponticoccus marisrubri</name>
    <dbReference type="NCBI Taxonomy" id="1685382"/>
    <lineage>
        <taxon>Bacteria</taxon>
        <taxon>Pseudomonadati</taxon>
        <taxon>Pseudomonadota</taxon>
        <taxon>Alphaproteobacteria</taxon>
        <taxon>Rhodobacterales</taxon>
        <taxon>Roseobacteraceae</taxon>
        <taxon>Pseudoponticoccus</taxon>
    </lineage>
</organism>
<dbReference type="Proteomes" id="UP000054396">
    <property type="component" value="Unassembled WGS sequence"/>
</dbReference>
<keyword evidence="1" id="KW-1133">Transmembrane helix</keyword>
<keyword evidence="1" id="KW-0812">Transmembrane</keyword>
<comment type="caution">
    <text evidence="2">The sequence shown here is derived from an EMBL/GenBank/DDBJ whole genome shotgun (WGS) entry which is preliminary data.</text>
</comment>
<gene>
    <name evidence="2" type="ORF">AVJ23_03395</name>
</gene>
<evidence type="ECO:0000256" key="1">
    <source>
        <dbReference type="SAM" id="Phobius"/>
    </source>
</evidence>
<name>A0A0W7WQD0_9RHOB</name>
<accession>A0A0W7WQD0</accession>
<protein>
    <submittedName>
        <fullName evidence="2">Uncharacterized protein</fullName>
    </submittedName>
</protein>
<keyword evidence="1" id="KW-0472">Membrane</keyword>
<dbReference type="AlphaFoldDB" id="A0A0W7WQD0"/>
<keyword evidence="3" id="KW-1185">Reference proteome</keyword>